<dbReference type="RefSeq" id="WP_282583790.1">
    <property type="nucleotide sequence ID" value="NZ_JAMOIM010000002.1"/>
</dbReference>
<dbReference type="PANTHER" id="PTHR33643">
    <property type="entry name" value="UREASE ACCESSORY PROTEIN D"/>
    <property type="match status" value="1"/>
</dbReference>
<accession>A0AA41YRZ8</accession>
<dbReference type="Proteomes" id="UP001165667">
    <property type="component" value="Unassembled WGS sequence"/>
</dbReference>
<dbReference type="HAMAP" id="MF_01384">
    <property type="entry name" value="UreD"/>
    <property type="match status" value="1"/>
</dbReference>
<keyword evidence="3" id="KW-0963">Cytoplasm</keyword>
<evidence type="ECO:0000256" key="3">
    <source>
        <dbReference type="HAMAP-Rule" id="MF_01384"/>
    </source>
</evidence>
<gene>
    <name evidence="3" type="primary">ureD</name>
    <name evidence="4" type="ORF">M8523_05355</name>
</gene>
<organism evidence="4 5">
    <name type="scientific">Lichenifustis flavocetrariae</name>
    <dbReference type="NCBI Taxonomy" id="2949735"/>
    <lineage>
        <taxon>Bacteria</taxon>
        <taxon>Pseudomonadati</taxon>
        <taxon>Pseudomonadota</taxon>
        <taxon>Alphaproteobacteria</taxon>
        <taxon>Hyphomicrobiales</taxon>
        <taxon>Lichenihabitantaceae</taxon>
        <taxon>Lichenifustis</taxon>
    </lineage>
</organism>
<dbReference type="GO" id="GO:0016151">
    <property type="term" value="F:nickel cation binding"/>
    <property type="evidence" value="ECO:0007669"/>
    <property type="project" value="UniProtKB-UniRule"/>
</dbReference>
<dbReference type="InterPro" id="IPR002669">
    <property type="entry name" value="UreD"/>
</dbReference>
<evidence type="ECO:0000256" key="2">
    <source>
        <dbReference type="ARBA" id="ARBA00023186"/>
    </source>
</evidence>
<comment type="subunit">
    <text evidence="3">UreD, UreF and UreG form a complex that acts as a GTP-hydrolysis-dependent molecular chaperone, activating the urease apoprotein by helping to assemble the nickel containing metallocenter of UreC. The UreE protein probably delivers the nickel.</text>
</comment>
<dbReference type="EMBL" id="JAMOIM010000002">
    <property type="protein sequence ID" value="MCW6507446.1"/>
    <property type="molecule type" value="Genomic_DNA"/>
</dbReference>
<evidence type="ECO:0000313" key="4">
    <source>
        <dbReference type="EMBL" id="MCW6507446.1"/>
    </source>
</evidence>
<comment type="subcellular location">
    <subcellularLocation>
        <location evidence="3">Cytoplasm</location>
    </subcellularLocation>
</comment>
<reference evidence="4" key="1">
    <citation type="submission" date="2022-05" db="EMBL/GenBank/DDBJ databases">
        <authorList>
            <person name="Pankratov T."/>
        </authorList>
    </citation>
    <scope>NUCLEOTIDE SEQUENCE</scope>
    <source>
        <strain evidence="4">BP6-180914</strain>
    </source>
</reference>
<protein>
    <recommendedName>
        <fullName evidence="3">Urease accessory protein UreD</fullName>
    </recommendedName>
</protein>
<keyword evidence="5" id="KW-1185">Reference proteome</keyword>
<proteinExistence type="inferred from homology"/>
<name>A0AA41YRZ8_9HYPH</name>
<sequence>MTAKLQEVRAQLDLAFVRHGERTILGRRLFRWPYVLTRTFALDQAPAHLLTVILQTSSSALHGGDWLHQRFHIGSGAAAHCTTQGASPIHRAAPELTTHEAVAIEVKPEGYFEYLPEARILFPDAALDQIIDIDCAPGGVALVADTFTIHDPMALDRSFRRLCSTLTLRCGGEPMLVDRMDIRSLGRGRTAANKAFGTMLLARPGQDDANVRMADELSKLLAEIPDLYAAASVLPAGAGLGVRLAGRELRHVRKGTLAAWTYIRRELYGAAPAARRMQEEDAGL</sequence>
<dbReference type="PANTHER" id="PTHR33643:SF1">
    <property type="entry name" value="UREASE ACCESSORY PROTEIN D"/>
    <property type="match status" value="1"/>
</dbReference>
<comment type="caution">
    <text evidence="4">The sequence shown here is derived from an EMBL/GenBank/DDBJ whole genome shotgun (WGS) entry which is preliminary data.</text>
</comment>
<dbReference type="GO" id="GO:0005737">
    <property type="term" value="C:cytoplasm"/>
    <property type="evidence" value="ECO:0007669"/>
    <property type="project" value="UniProtKB-SubCell"/>
</dbReference>
<keyword evidence="2 3" id="KW-0143">Chaperone</keyword>
<comment type="similarity">
    <text evidence="1 3">Belongs to the UreD family.</text>
</comment>
<comment type="function">
    <text evidence="3">Required for maturation of urease via the functional incorporation of the urease nickel metallocenter.</text>
</comment>
<keyword evidence="3" id="KW-0996">Nickel insertion</keyword>
<evidence type="ECO:0000313" key="5">
    <source>
        <dbReference type="Proteomes" id="UP001165667"/>
    </source>
</evidence>
<dbReference type="Pfam" id="PF01774">
    <property type="entry name" value="UreD"/>
    <property type="match status" value="1"/>
</dbReference>
<dbReference type="AlphaFoldDB" id="A0AA41YRZ8"/>
<evidence type="ECO:0000256" key="1">
    <source>
        <dbReference type="ARBA" id="ARBA00007177"/>
    </source>
</evidence>